<sequence length="253" mass="28569">MKKKLGLGMAAIALAVTLAACGDNEETEVETDETETEETAEHPETEAPSEFSLDTEDIPEVVATVNGEDIERDDYVRAVESQAMMYTQFGIDFNDEEGQAMLEEVKDGVLQGLIEDRLLIQASEDVEVTDEEIDQELEMAMAQSQIESQEQLEELLAEQGFTVEDLREDFEKQLRVQKFIEEQTEAPEVSEEEIQSAYDQQVEMAEQSGAEEIPSFEEQRDSIEAELIQEARMAQRDQIVSKLQEQSDIETNV</sequence>
<dbReference type="RefSeq" id="WP_323466498.1">
    <property type="nucleotide sequence ID" value="NZ_CP144224.1"/>
</dbReference>
<dbReference type="Proteomes" id="UP001285636">
    <property type="component" value="Unassembled WGS sequence"/>
</dbReference>
<evidence type="ECO:0000313" key="4">
    <source>
        <dbReference type="Proteomes" id="UP001285636"/>
    </source>
</evidence>
<dbReference type="EMBL" id="JAWJAY010000001">
    <property type="protein sequence ID" value="MDV2885110.1"/>
    <property type="molecule type" value="Genomic_DNA"/>
</dbReference>
<dbReference type="PANTHER" id="PTHR47245">
    <property type="entry name" value="PEPTIDYLPROLYL ISOMERASE"/>
    <property type="match status" value="1"/>
</dbReference>
<feature type="region of interest" description="Disordered" evidence="1">
    <location>
        <begin position="22"/>
        <end position="57"/>
    </location>
</feature>
<protein>
    <submittedName>
        <fullName evidence="3">SurA N-terminal domain-containing protein</fullName>
    </submittedName>
</protein>
<gene>
    <name evidence="3" type="ORF">RYX45_07945</name>
</gene>
<proteinExistence type="predicted"/>
<feature type="compositionally biased region" description="Acidic residues" evidence="1">
    <location>
        <begin position="23"/>
        <end position="38"/>
    </location>
</feature>
<keyword evidence="2" id="KW-0732">Signal</keyword>
<evidence type="ECO:0000256" key="2">
    <source>
        <dbReference type="SAM" id="SignalP"/>
    </source>
</evidence>
<comment type="caution">
    <text evidence="3">The sequence shown here is derived from an EMBL/GenBank/DDBJ whole genome shotgun (WGS) entry which is preliminary data.</text>
</comment>
<reference evidence="3" key="1">
    <citation type="submission" date="2023-10" db="EMBL/GenBank/DDBJ databases">
        <title>Screening of Alkalihalophilus pseudofirmusBZ-TG-HK211 and Its Alleviation of Salt Stress on Rapeseed Growth.</title>
        <authorList>
            <person name="Zhao B."/>
            <person name="Guo T."/>
        </authorList>
    </citation>
    <scope>NUCLEOTIDE SEQUENCE</scope>
    <source>
        <strain evidence="3">BZ-TG-HK211</strain>
    </source>
</reference>
<dbReference type="AlphaFoldDB" id="A0AAJ2NMT3"/>
<dbReference type="Pfam" id="PF13624">
    <property type="entry name" value="SurA_N_3"/>
    <property type="match status" value="1"/>
</dbReference>
<dbReference type="PROSITE" id="PS51257">
    <property type="entry name" value="PROKAR_LIPOPROTEIN"/>
    <property type="match status" value="1"/>
</dbReference>
<feature type="signal peptide" evidence="2">
    <location>
        <begin position="1"/>
        <end position="22"/>
    </location>
</feature>
<dbReference type="SUPFAM" id="SSF109998">
    <property type="entry name" value="Triger factor/SurA peptide-binding domain-like"/>
    <property type="match status" value="1"/>
</dbReference>
<organism evidence="3 4">
    <name type="scientific">Alkalihalophilus pseudofirmus</name>
    <name type="common">Bacillus pseudofirmus</name>
    <dbReference type="NCBI Taxonomy" id="79885"/>
    <lineage>
        <taxon>Bacteria</taxon>
        <taxon>Bacillati</taxon>
        <taxon>Bacillota</taxon>
        <taxon>Bacilli</taxon>
        <taxon>Bacillales</taxon>
        <taxon>Bacillaceae</taxon>
        <taxon>Alkalihalophilus</taxon>
    </lineage>
</organism>
<feature type="chain" id="PRO_5042495130" evidence="2">
    <location>
        <begin position="23"/>
        <end position="253"/>
    </location>
</feature>
<name>A0AAJ2NMT3_ALKPS</name>
<evidence type="ECO:0000256" key="1">
    <source>
        <dbReference type="SAM" id="MobiDB-lite"/>
    </source>
</evidence>
<dbReference type="Gene3D" id="1.10.4030.10">
    <property type="entry name" value="Porin chaperone SurA, peptide-binding domain"/>
    <property type="match status" value="1"/>
</dbReference>
<accession>A0AAJ2NMT3</accession>
<evidence type="ECO:0000313" key="3">
    <source>
        <dbReference type="EMBL" id="MDV2885110.1"/>
    </source>
</evidence>
<dbReference type="InterPro" id="IPR027304">
    <property type="entry name" value="Trigger_fact/SurA_dom_sf"/>
</dbReference>
<dbReference type="PANTHER" id="PTHR47245:SF2">
    <property type="entry name" value="PEPTIDYL-PROLYL CIS-TRANS ISOMERASE HP_0175-RELATED"/>
    <property type="match status" value="1"/>
</dbReference>
<dbReference type="InterPro" id="IPR050245">
    <property type="entry name" value="PrsA_foldase"/>
</dbReference>